<evidence type="ECO:0000313" key="2">
    <source>
        <dbReference type="EMBL" id="KAK7460535.1"/>
    </source>
</evidence>
<proteinExistence type="predicted"/>
<keyword evidence="1" id="KW-0732">Signal</keyword>
<organism evidence="2 3">
    <name type="scientific">Marasmiellus scandens</name>
    <dbReference type="NCBI Taxonomy" id="2682957"/>
    <lineage>
        <taxon>Eukaryota</taxon>
        <taxon>Fungi</taxon>
        <taxon>Dikarya</taxon>
        <taxon>Basidiomycota</taxon>
        <taxon>Agaricomycotina</taxon>
        <taxon>Agaricomycetes</taxon>
        <taxon>Agaricomycetidae</taxon>
        <taxon>Agaricales</taxon>
        <taxon>Marasmiineae</taxon>
        <taxon>Omphalotaceae</taxon>
        <taxon>Marasmiellus</taxon>
    </lineage>
</organism>
<name>A0ABR1JHA0_9AGAR</name>
<sequence>MMNSNVTLLAATPLLSLLVLTRLSPSMREKFRIRFPKMHSVLCSASKPQLISPTVAHEPCISHQSKPRKITSPSLDLPPELIELIICSTWRLPLTQSERIHFITTSMLVNRTWMKAFLQVSCADLIIPSMGYFNYIFYTVVPGLSEVFDPSFASSLRLSAETLTENCRSVTFYVDREETTESRYEYEYCKGGLSMMLSIPQVYDFGQLEDVVEVLPKVGKMVVRYYDGASSAPGQFDELVFSYTRTYDCQMPKCVLERFSLQGPVVRKASGESSKLTKSLSSSMSSITRAIPSEASQSKVICLP</sequence>
<evidence type="ECO:0008006" key="4">
    <source>
        <dbReference type="Google" id="ProtNLM"/>
    </source>
</evidence>
<reference evidence="2 3" key="1">
    <citation type="submission" date="2024-01" db="EMBL/GenBank/DDBJ databases">
        <title>A draft genome for the cacao thread blight pathogen Marasmiellus scandens.</title>
        <authorList>
            <person name="Baruah I.K."/>
            <person name="Leung J."/>
            <person name="Bukari Y."/>
            <person name="Amoako-Attah I."/>
            <person name="Meinhardt L.W."/>
            <person name="Bailey B.A."/>
            <person name="Cohen S.P."/>
        </authorList>
    </citation>
    <scope>NUCLEOTIDE SEQUENCE [LARGE SCALE GENOMIC DNA]</scope>
    <source>
        <strain evidence="2 3">GH-19</strain>
    </source>
</reference>
<evidence type="ECO:0000313" key="3">
    <source>
        <dbReference type="Proteomes" id="UP001498398"/>
    </source>
</evidence>
<dbReference type="Proteomes" id="UP001498398">
    <property type="component" value="Unassembled WGS sequence"/>
</dbReference>
<feature type="chain" id="PRO_5046971271" description="F-box domain-containing protein" evidence="1">
    <location>
        <begin position="22"/>
        <end position="304"/>
    </location>
</feature>
<keyword evidence="3" id="KW-1185">Reference proteome</keyword>
<feature type="signal peptide" evidence="1">
    <location>
        <begin position="1"/>
        <end position="21"/>
    </location>
</feature>
<protein>
    <recommendedName>
        <fullName evidence="4">F-box domain-containing protein</fullName>
    </recommendedName>
</protein>
<accession>A0ABR1JHA0</accession>
<evidence type="ECO:0000256" key="1">
    <source>
        <dbReference type="SAM" id="SignalP"/>
    </source>
</evidence>
<dbReference type="EMBL" id="JBANRG010000015">
    <property type="protein sequence ID" value="KAK7460535.1"/>
    <property type="molecule type" value="Genomic_DNA"/>
</dbReference>
<gene>
    <name evidence="2" type="ORF">VKT23_009256</name>
</gene>
<comment type="caution">
    <text evidence="2">The sequence shown here is derived from an EMBL/GenBank/DDBJ whole genome shotgun (WGS) entry which is preliminary data.</text>
</comment>